<dbReference type="Proteomes" id="UP000438429">
    <property type="component" value="Unassembled WGS sequence"/>
</dbReference>
<dbReference type="AlphaFoldDB" id="A0A6A4SH07"/>
<protein>
    <submittedName>
        <fullName evidence="1">Uncharacterized protein</fullName>
    </submittedName>
</protein>
<evidence type="ECO:0000313" key="2">
    <source>
        <dbReference type="Proteomes" id="UP000438429"/>
    </source>
</evidence>
<proteinExistence type="predicted"/>
<evidence type="ECO:0000313" key="1">
    <source>
        <dbReference type="EMBL" id="KAF0029662.1"/>
    </source>
</evidence>
<comment type="caution">
    <text evidence="1">The sequence shown here is derived from an EMBL/GenBank/DDBJ whole genome shotgun (WGS) entry which is preliminary data.</text>
</comment>
<accession>A0A6A4SH07</accession>
<dbReference type="EMBL" id="VEVO01000016">
    <property type="protein sequence ID" value="KAF0029662.1"/>
    <property type="molecule type" value="Genomic_DNA"/>
</dbReference>
<organism evidence="1 2">
    <name type="scientific">Scophthalmus maximus</name>
    <name type="common">Turbot</name>
    <name type="synonym">Psetta maxima</name>
    <dbReference type="NCBI Taxonomy" id="52904"/>
    <lineage>
        <taxon>Eukaryota</taxon>
        <taxon>Metazoa</taxon>
        <taxon>Chordata</taxon>
        <taxon>Craniata</taxon>
        <taxon>Vertebrata</taxon>
        <taxon>Euteleostomi</taxon>
        <taxon>Actinopterygii</taxon>
        <taxon>Neopterygii</taxon>
        <taxon>Teleostei</taxon>
        <taxon>Neoteleostei</taxon>
        <taxon>Acanthomorphata</taxon>
        <taxon>Carangaria</taxon>
        <taxon>Pleuronectiformes</taxon>
        <taxon>Pleuronectoidei</taxon>
        <taxon>Scophthalmidae</taxon>
        <taxon>Scophthalmus</taxon>
    </lineage>
</organism>
<name>A0A6A4SH07_SCOMX</name>
<reference evidence="1 2" key="1">
    <citation type="submission" date="2019-06" db="EMBL/GenBank/DDBJ databases">
        <title>Draft genomes of female and male turbot (Scophthalmus maximus).</title>
        <authorList>
            <person name="Xu H."/>
            <person name="Xu X.-W."/>
            <person name="Shao C."/>
            <person name="Chen S."/>
        </authorList>
    </citation>
    <scope>NUCLEOTIDE SEQUENCE [LARGE SCALE GENOMIC DNA]</scope>
    <source>
        <strain evidence="1">Ysfricsl-2016a</strain>
        <tissue evidence="1">Blood</tissue>
    </source>
</reference>
<gene>
    <name evidence="1" type="ORF">F2P81_018767</name>
</gene>
<sequence>MCGNVPAAVNASDPDSLLLRTSCRRSLTPYKWIALTPLLLKAKRKYESRGRPGLFYTRRLQPLRSLLGCNR</sequence>